<protein>
    <submittedName>
        <fullName evidence="1">Uncharacterized protein</fullName>
    </submittedName>
</protein>
<name>A0A1G8IFE8_9ACTN</name>
<evidence type="ECO:0000313" key="1">
    <source>
        <dbReference type="EMBL" id="SDI17572.1"/>
    </source>
</evidence>
<accession>A0A1G8IFE8</accession>
<reference evidence="1 2" key="1">
    <citation type="submission" date="2016-10" db="EMBL/GenBank/DDBJ databases">
        <authorList>
            <person name="de Groot N.N."/>
        </authorList>
    </citation>
    <scope>NUCLEOTIDE SEQUENCE [LARGE SCALE GENOMIC DNA]</scope>
    <source>
        <strain evidence="1 2">CPCC 201354</strain>
    </source>
</reference>
<organism evidence="1 2">
    <name type="scientific">Sinosporangium album</name>
    <dbReference type="NCBI Taxonomy" id="504805"/>
    <lineage>
        <taxon>Bacteria</taxon>
        <taxon>Bacillati</taxon>
        <taxon>Actinomycetota</taxon>
        <taxon>Actinomycetes</taxon>
        <taxon>Streptosporangiales</taxon>
        <taxon>Streptosporangiaceae</taxon>
        <taxon>Sinosporangium</taxon>
    </lineage>
</organism>
<gene>
    <name evidence="1" type="ORF">SAMN05421505_1373</name>
</gene>
<proteinExistence type="predicted"/>
<keyword evidence="2" id="KW-1185">Reference proteome</keyword>
<dbReference type="AlphaFoldDB" id="A0A1G8IFE8"/>
<dbReference type="Proteomes" id="UP000198923">
    <property type="component" value="Unassembled WGS sequence"/>
</dbReference>
<dbReference type="EMBL" id="FNCN01000037">
    <property type="protein sequence ID" value="SDI17572.1"/>
    <property type="molecule type" value="Genomic_DNA"/>
</dbReference>
<sequence>MNRRESEHQYIHLMRVAWELRTMACVAVELAERETPVLLVRCREGHLRGRAYARGRDWYLAWGRSKFQRIKAFDENPPKRTWQAAQC</sequence>
<evidence type="ECO:0000313" key="2">
    <source>
        <dbReference type="Proteomes" id="UP000198923"/>
    </source>
</evidence>